<feature type="domain" description="CMP/dCMP-type deaminase" evidence="9">
    <location>
        <begin position="161"/>
        <end position="276"/>
    </location>
</feature>
<comment type="caution">
    <text evidence="10">The sequence shown here is derived from an EMBL/GenBank/DDBJ whole genome shotgun (WGS) entry which is preliminary data.</text>
</comment>
<reference evidence="10 11" key="1">
    <citation type="submission" date="2013-04" db="EMBL/GenBank/DDBJ databases">
        <title>The Genome Sequence of Sutterella wadsworthensis HGA0223.</title>
        <authorList>
            <consortium name="The Broad Institute Genomics Platform"/>
            <person name="Earl A."/>
            <person name="Ward D."/>
            <person name="Feldgarden M."/>
            <person name="Gevers D."/>
            <person name="Schmidt T.M."/>
            <person name="Dover J."/>
            <person name="Dai D."/>
            <person name="Walker B."/>
            <person name="Young S."/>
            <person name="Zeng Q."/>
            <person name="Gargeya S."/>
            <person name="Fitzgerald M."/>
            <person name="Haas B."/>
            <person name="Abouelleil A."/>
            <person name="Allen A.W."/>
            <person name="Alvarado L."/>
            <person name="Arachchi H.M."/>
            <person name="Berlin A.M."/>
            <person name="Chapman S.B."/>
            <person name="Gainer-Dewar J."/>
            <person name="Goldberg J."/>
            <person name="Griggs A."/>
            <person name="Gujja S."/>
            <person name="Hansen M."/>
            <person name="Howarth C."/>
            <person name="Imamovic A."/>
            <person name="Ireland A."/>
            <person name="Larimer J."/>
            <person name="McCowan C."/>
            <person name="Murphy C."/>
            <person name="Pearson M."/>
            <person name="Poon T.W."/>
            <person name="Priest M."/>
            <person name="Roberts A."/>
            <person name="Saif S."/>
            <person name="Shea T."/>
            <person name="Sisk P."/>
            <person name="Sykes S."/>
            <person name="Wortman J."/>
            <person name="Nusbaum C."/>
            <person name="Birren B."/>
        </authorList>
    </citation>
    <scope>NUCLEOTIDE SEQUENCE [LARGE SCALE GENOMIC DNA]</scope>
    <source>
        <strain evidence="10 11">HGA0223</strain>
    </source>
</reference>
<dbReference type="InterPro" id="IPR028883">
    <property type="entry name" value="tRNA_aden_deaminase"/>
</dbReference>
<comment type="similarity">
    <text evidence="1">Belongs to the cytidine and deoxycytidylate deaminase family. ADAT2 subfamily.</text>
</comment>
<dbReference type="InterPro" id="IPR016193">
    <property type="entry name" value="Cytidine_deaminase-like"/>
</dbReference>
<feature type="binding site" evidence="8">
    <location>
        <position position="242"/>
    </location>
    <ligand>
        <name>Zn(2+)</name>
        <dbReference type="ChEBI" id="CHEBI:29105"/>
        <note>catalytic</note>
    </ligand>
</feature>
<dbReference type="NCBIfam" id="NF008113">
    <property type="entry name" value="PRK10860.1"/>
    <property type="match status" value="1"/>
</dbReference>
<dbReference type="EC" id="3.5.4.33" evidence="8"/>
<dbReference type="GO" id="GO:0002100">
    <property type="term" value="P:tRNA wobble adenosine to inosine editing"/>
    <property type="evidence" value="ECO:0007669"/>
    <property type="project" value="UniProtKB-UniRule"/>
</dbReference>
<dbReference type="RefSeq" id="WP_016473976.1">
    <property type="nucleotide sequence ID" value="NZ_KE150480.1"/>
</dbReference>
<dbReference type="SUPFAM" id="SSF53927">
    <property type="entry name" value="Cytidine deaminase-like"/>
    <property type="match status" value="1"/>
</dbReference>
<comment type="catalytic activity">
    <reaction evidence="7 8">
        <text>adenosine(34) in tRNA + H2O + H(+) = inosine(34) in tRNA + NH4(+)</text>
        <dbReference type="Rhea" id="RHEA:43168"/>
        <dbReference type="Rhea" id="RHEA-COMP:10373"/>
        <dbReference type="Rhea" id="RHEA-COMP:10374"/>
        <dbReference type="ChEBI" id="CHEBI:15377"/>
        <dbReference type="ChEBI" id="CHEBI:15378"/>
        <dbReference type="ChEBI" id="CHEBI:28938"/>
        <dbReference type="ChEBI" id="CHEBI:74411"/>
        <dbReference type="ChEBI" id="CHEBI:82852"/>
        <dbReference type="EC" id="3.5.4.33"/>
    </reaction>
</comment>
<keyword evidence="5 8" id="KW-0378">Hydrolase</keyword>
<dbReference type="EMBL" id="ATCF01000012">
    <property type="protein sequence ID" value="EPD99808.1"/>
    <property type="molecule type" value="Genomic_DNA"/>
</dbReference>
<evidence type="ECO:0000259" key="9">
    <source>
        <dbReference type="PROSITE" id="PS51747"/>
    </source>
</evidence>
<evidence type="ECO:0000256" key="6">
    <source>
        <dbReference type="ARBA" id="ARBA00022833"/>
    </source>
</evidence>
<dbReference type="HAMAP" id="MF_00972">
    <property type="entry name" value="tRNA_aden_deaminase"/>
    <property type="match status" value="1"/>
</dbReference>
<dbReference type="eggNOG" id="COG0590">
    <property type="taxonomic scope" value="Bacteria"/>
</dbReference>
<keyword evidence="4 8" id="KW-0479">Metal-binding</keyword>
<dbReference type="InterPro" id="IPR002125">
    <property type="entry name" value="CMP_dCMP_dom"/>
</dbReference>
<name>S3BER7_9BURK</name>
<dbReference type="STRING" id="1203554.HMPREF1476_00612"/>
<evidence type="ECO:0000313" key="11">
    <source>
        <dbReference type="Proteomes" id="UP000014400"/>
    </source>
</evidence>
<comment type="function">
    <text evidence="8">Catalyzes the deamination of adenosine to inosine at the wobble position 34 of tRNA(Arg2).</text>
</comment>
<evidence type="ECO:0000256" key="5">
    <source>
        <dbReference type="ARBA" id="ARBA00022801"/>
    </source>
</evidence>
<comment type="subunit">
    <text evidence="2 8">Homodimer.</text>
</comment>
<evidence type="ECO:0000313" key="10">
    <source>
        <dbReference type="EMBL" id="EPD99808.1"/>
    </source>
</evidence>
<dbReference type="PANTHER" id="PTHR11079:SF179">
    <property type="entry name" value="TRNA(ADENINE(34)) DEAMINASE, CHLOROPLASTIC"/>
    <property type="match status" value="1"/>
</dbReference>
<dbReference type="InterPro" id="IPR016192">
    <property type="entry name" value="APOBEC/CMP_deaminase_Zn-bd"/>
</dbReference>
<dbReference type="AlphaFoldDB" id="S3BER7"/>
<evidence type="ECO:0000256" key="7">
    <source>
        <dbReference type="ARBA" id="ARBA00048045"/>
    </source>
</evidence>
<keyword evidence="11" id="KW-1185">Reference proteome</keyword>
<sequence length="328" mass="35448">MYRLIDSSYTLADIGRFTELSIRRGIPLASVVKTEPRDRRVVVGAALLFVPTVAFSEETLLQRFEGFLQGAGSWLKAEPAELLASALEEGLLEAAEDPQDGAPARWRSRLESLPGVTANRLADELEAAQEILKLRRARMRETLQAKNREVNRPPEPPVDAEADCAFMRMALEEAQAAGMAGEIPVGAVVVADGKVIARGSNETLRSGDPTAHAEIVALRAAAAALANHRLTNTTLYVTLEPCPMCAGAIAEARCRRIVYGAGDSRRGALEGAFRLFDIPGVNHRPMVTGGVLALEGEKLLTDFFTKRRSEQAAQKATESSDAPQNYAQ</sequence>
<dbReference type="HOGENOM" id="CLU_073331_0_0_4"/>
<evidence type="ECO:0000256" key="4">
    <source>
        <dbReference type="ARBA" id="ARBA00022723"/>
    </source>
</evidence>
<evidence type="ECO:0000256" key="3">
    <source>
        <dbReference type="ARBA" id="ARBA00022694"/>
    </source>
</evidence>
<evidence type="ECO:0000256" key="8">
    <source>
        <dbReference type="HAMAP-Rule" id="MF_00972"/>
    </source>
</evidence>
<feature type="binding site" evidence="8">
    <location>
        <position position="245"/>
    </location>
    <ligand>
        <name>Zn(2+)</name>
        <dbReference type="ChEBI" id="CHEBI:29105"/>
        <note>catalytic</note>
    </ligand>
</feature>
<accession>S3BER7</accession>
<dbReference type="GO" id="GO:0008270">
    <property type="term" value="F:zinc ion binding"/>
    <property type="evidence" value="ECO:0007669"/>
    <property type="project" value="UniProtKB-UniRule"/>
</dbReference>
<evidence type="ECO:0000256" key="1">
    <source>
        <dbReference type="ARBA" id="ARBA00010669"/>
    </source>
</evidence>
<dbReference type="GO" id="GO:0052717">
    <property type="term" value="F:tRNA-specific adenosine-34 deaminase activity"/>
    <property type="evidence" value="ECO:0007669"/>
    <property type="project" value="UniProtKB-UniRule"/>
</dbReference>
<organism evidence="10 11">
    <name type="scientific">Sutterella wadsworthensis HGA0223</name>
    <dbReference type="NCBI Taxonomy" id="1203554"/>
    <lineage>
        <taxon>Bacteria</taxon>
        <taxon>Pseudomonadati</taxon>
        <taxon>Pseudomonadota</taxon>
        <taxon>Betaproteobacteria</taxon>
        <taxon>Burkholderiales</taxon>
        <taxon>Sutterellaceae</taxon>
        <taxon>Sutterella</taxon>
    </lineage>
</organism>
<dbReference type="PATRIC" id="fig|1203554.3.peg.598"/>
<dbReference type="CDD" id="cd01285">
    <property type="entry name" value="nucleoside_deaminase"/>
    <property type="match status" value="1"/>
</dbReference>
<feature type="active site" description="Proton donor" evidence="8">
    <location>
        <position position="214"/>
    </location>
</feature>
<dbReference type="Proteomes" id="UP000014400">
    <property type="component" value="Unassembled WGS sequence"/>
</dbReference>
<dbReference type="PROSITE" id="PS51747">
    <property type="entry name" value="CYT_DCMP_DEAMINASES_2"/>
    <property type="match status" value="1"/>
</dbReference>
<proteinExistence type="inferred from homology"/>
<evidence type="ECO:0000256" key="2">
    <source>
        <dbReference type="ARBA" id="ARBA00011738"/>
    </source>
</evidence>
<dbReference type="PANTHER" id="PTHR11079">
    <property type="entry name" value="CYTOSINE DEAMINASE FAMILY MEMBER"/>
    <property type="match status" value="1"/>
</dbReference>
<dbReference type="FunFam" id="3.40.140.10:FF:000005">
    <property type="entry name" value="tRNA-specific adenosine deaminase"/>
    <property type="match status" value="1"/>
</dbReference>
<dbReference type="Gene3D" id="3.40.140.10">
    <property type="entry name" value="Cytidine Deaminase, domain 2"/>
    <property type="match status" value="1"/>
</dbReference>
<keyword evidence="6 8" id="KW-0862">Zinc</keyword>
<protein>
    <recommendedName>
        <fullName evidence="8">tRNA-specific adenosine deaminase</fullName>
        <ecNumber evidence="8">3.5.4.33</ecNumber>
    </recommendedName>
</protein>
<dbReference type="Pfam" id="PF00383">
    <property type="entry name" value="dCMP_cyt_deam_1"/>
    <property type="match status" value="1"/>
</dbReference>
<dbReference type="PROSITE" id="PS00903">
    <property type="entry name" value="CYT_DCMP_DEAMINASES_1"/>
    <property type="match status" value="1"/>
</dbReference>
<comment type="cofactor">
    <cofactor evidence="8">
        <name>Zn(2+)</name>
        <dbReference type="ChEBI" id="CHEBI:29105"/>
    </cofactor>
    <text evidence="8">Binds 1 zinc ion per subunit.</text>
</comment>
<feature type="binding site" evidence="8">
    <location>
        <position position="212"/>
    </location>
    <ligand>
        <name>Zn(2+)</name>
        <dbReference type="ChEBI" id="CHEBI:29105"/>
        <note>catalytic</note>
    </ligand>
</feature>
<keyword evidence="3 8" id="KW-0819">tRNA processing</keyword>
<gene>
    <name evidence="8" type="primary">tadA</name>
    <name evidence="10" type="ORF">HMPREF1476_00612</name>
</gene>